<comment type="caution">
    <text evidence="1">The sequence shown here is derived from an EMBL/GenBank/DDBJ whole genome shotgun (WGS) entry which is preliminary data.</text>
</comment>
<gene>
    <name evidence="1" type="ORF">EVA_09666</name>
</gene>
<dbReference type="EMBL" id="AMCI01002634">
    <property type="protein sequence ID" value="EJX02227.1"/>
    <property type="molecule type" value="Genomic_DNA"/>
</dbReference>
<name>J9G4T5_9ZZZZ</name>
<reference evidence="1" key="1">
    <citation type="journal article" date="2012" name="PLoS ONE">
        <title>Gene sets for utilization of primary and secondary nutrition supplies in the distal gut of endangered iberian lynx.</title>
        <authorList>
            <person name="Alcaide M."/>
            <person name="Messina E."/>
            <person name="Richter M."/>
            <person name="Bargiela R."/>
            <person name="Peplies J."/>
            <person name="Huws S.A."/>
            <person name="Newbold C.J."/>
            <person name="Golyshin P.N."/>
            <person name="Simon M.A."/>
            <person name="Lopez G."/>
            <person name="Yakimov M.M."/>
            <person name="Ferrer M."/>
        </authorList>
    </citation>
    <scope>NUCLEOTIDE SEQUENCE</scope>
</reference>
<protein>
    <submittedName>
        <fullName evidence="1">Uncharacterized protein</fullName>
    </submittedName>
</protein>
<proteinExistence type="predicted"/>
<sequence>MFLNNSSRQQRTLIQIAHMAYSYQLVQITQTGFILRQNNYVIALNFRRTSFFRSISWLPIHIIFKTTVADKVALHAENQL</sequence>
<accession>J9G4T5</accession>
<organism evidence="1">
    <name type="scientific">gut metagenome</name>
    <dbReference type="NCBI Taxonomy" id="749906"/>
    <lineage>
        <taxon>unclassified sequences</taxon>
        <taxon>metagenomes</taxon>
        <taxon>organismal metagenomes</taxon>
    </lineage>
</organism>
<evidence type="ECO:0000313" key="1">
    <source>
        <dbReference type="EMBL" id="EJX02227.1"/>
    </source>
</evidence>
<dbReference type="AlphaFoldDB" id="J9G4T5"/>